<dbReference type="Pfam" id="PF01746">
    <property type="entry name" value="tRNA_m1G_MT"/>
    <property type="match status" value="1"/>
</dbReference>
<dbReference type="NCBIfam" id="NF000648">
    <property type="entry name" value="PRK00026.1"/>
    <property type="match status" value="1"/>
</dbReference>
<proteinExistence type="inferred from homology"/>
<dbReference type="NCBIfam" id="TIGR00088">
    <property type="entry name" value="trmD"/>
    <property type="match status" value="1"/>
</dbReference>
<keyword evidence="9 15" id="KW-0808">Transferase</keyword>
<dbReference type="EMBL" id="JRPR02000002">
    <property type="protein sequence ID" value="TLD96780.1"/>
    <property type="molecule type" value="Genomic_DNA"/>
</dbReference>
<dbReference type="Gene3D" id="1.10.1270.20">
    <property type="entry name" value="tRNA(m1g37)methyltransferase, domain 2"/>
    <property type="match status" value="1"/>
</dbReference>
<evidence type="ECO:0000256" key="1">
    <source>
        <dbReference type="ARBA" id="ARBA00002634"/>
    </source>
</evidence>
<evidence type="ECO:0000256" key="10">
    <source>
        <dbReference type="ARBA" id="ARBA00022691"/>
    </source>
</evidence>
<dbReference type="SUPFAM" id="SSF75217">
    <property type="entry name" value="alpha/beta knot"/>
    <property type="match status" value="1"/>
</dbReference>
<feature type="domain" description="tRNA methyltransferase TRMD/TRM10-type" evidence="18">
    <location>
        <begin position="1"/>
        <end position="222"/>
    </location>
</feature>
<name>A0A4U8TA77_9HELI</name>
<evidence type="ECO:0000256" key="9">
    <source>
        <dbReference type="ARBA" id="ARBA00022679"/>
    </source>
</evidence>
<dbReference type="Proteomes" id="UP000029733">
    <property type="component" value="Unassembled WGS sequence"/>
</dbReference>
<evidence type="ECO:0000256" key="17">
    <source>
        <dbReference type="RuleBase" id="RU003464"/>
    </source>
</evidence>
<accession>A0A4U8TA77</accession>
<dbReference type="Gene3D" id="3.40.1280.10">
    <property type="match status" value="1"/>
</dbReference>
<feature type="binding site" evidence="15 16">
    <location>
        <begin position="128"/>
        <end position="133"/>
    </location>
    <ligand>
        <name>S-adenosyl-L-methionine</name>
        <dbReference type="ChEBI" id="CHEBI:59789"/>
    </ligand>
</feature>
<feature type="binding site" evidence="15 16">
    <location>
        <position position="108"/>
    </location>
    <ligand>
        <name>S-adenosyl-L-methionine</name>
        <dbReference type="ChEBI" id="CHEBI:59789"/>
    </ligand>
</feature>
<evidence type="ECO:0000256" key="6">
    <source>
        <dbReference type="ARBA" id="ARBA00014679"/>
    </source>
</evidence>
<dbReference type="EC" id="2.1.1.228" evidence="5 15"/>
<comment type="subcellular location">
    <subcellularLocation>
        <location evidence="2 15 17">Cytoplasm</location>
    </subcellularLocation>
</comment>
<keyword evidence="11 15" id="KW-0819">tRNA processing</keyword>
<organism evidence="19 20">
    <name type="scientific">Helicobacter jaachi</name>
    <dbReference type="NCBI Taxonomy" id="1677920"/>
    <lineage>
        <taxon>Bacteria</taxon>
        <taxon>Pseudomonadati</taxon>
        <taxon>Campylobacterota</taxon>
        <taxon>Epsilonproteobacteria</taxon>
        <taxon>Campylobacterales</taxon>
        <taxon>Helicobacteraceae</taxon>
        <taxon>Helicobacter</taxon>
    </lineage>
</organism>
<dbReference type="InterPro" id="IPR029026">
    <property type="entry name" value="tRNA_m1G_MTases_N"/>
</dbReference>
<evidence type="ECO:0000256" key="7">
    <source>
        <dbReference type="ARBA" id="ARBA00022490"/>
    </source>
</evidence>
<evidence type="ECO:0000256" key="16">
    <source>
        <dbReference type="PIRSR" id="PIRSR000386-1"/>
    </source>
</evidence>
<evidence type="ECO:0000256" key="13">
    <source>
        <dbReference type="ARBA" id="ARBA00033392"/>
    </source>
</evidence>
<dbReference type="CDD" id="cd18080">
    <property type="entry name" value="TrmD-like"/>
    <property type="match status" value="1"/>
</dbReference>
<evidence type="ECO:0000256" key="5">
    <source>
        <dbReference type="ARBA" id="ARBA00012807"/>
    </source>
</evidence>
<dbReference type="PANTHER" id="PTHR46417:SF1">
    <property type="entry name" value="TRNA (GUANINE-N(1)-)-METHYLTRANSFERASE"/>
    <property type="match status" value="1"/>
</dbReference>
<reference evidence="19 20" key="1">
    <citation type="journal article" date="2014" name="Genome Announc.">
        <title>Draft genome sequences of eight enterohepatic helicobacter species isolated from both laboratory and wild rodents.</title>
        <authorList>
            <person name="Sheh A."/>
            <person name="Shen Z."/>
            <person name="Fox J.G."/>
        </authorList>
    </citation>
    <scope>NUCLEOTIDE SEQUENCE [LARGE SCALE GENOMIC DNA]</scope>
    <source>
        <strain evidence="19 20">MIT 09-6949</strain>
    </source>
</reference>
<dbReference type="InterPro" id="IPR029028">
    <property type="entry name" value="Alpha/beta_knot_MTases"/>
</dbReference>
<dbReference type="GO" id="GO:0052906">
    <property type="term" value="F:tRNA (guanine(37)-N1)-methyltransferase activity"/>
    <property type="evidence" value="ECO:0007669"/>
    <property type="project" value="UniProtKB-UniRule"/>
</dbReference>
<evidence type="ECO:0000256" key="8">
    <source>
        <dbReference type="ARBA" id="ARBA00022603"/>
    </source>
</evidence>
<evidence type="ECO:0000256" key="3">
    <source>
        <dbReference type="ARBA" id="ARBA00007630"/>
    </source>
</evidence>
<evidence type="ECO:0000259" key="18">
    <source>
        <dbReference type="Pfam" id="PF01746"/>
    </source>
</evidence>
<gene>
    <name evidence="15 19" type="primary">trmD</name>
    <name evidence="19" type="ORF">LS71_004040</name>
</gene>
<evidence type="ECO:0000256" key="14">
    <source>
        <dbReference type="ARBA" id="ARBA00047783"/>
    </source>
</evidence>
<comment type="function">
    <text evidence="1 15 17">Specifically methylates guanosine-37 in various tRNAs.</text>
</comment>
<keyword evidence="10 15" id="KW-0949">S-adenosyl-L-methionine</keyword>
<evidence type="ECO:0000256" key="2">
    <source>
        <dbReference type="ARBA" id="ARBA00004496"/>
    </source>
</evidence>
<evidence type="ECO:0000256" key="12">
    <source>
        <dbReference type="ARBA" id="ARBA00029736"/>
    </source>
</evidence>
<dbReference type="RefSeq" id="WP_034352906.1">
    <property type="nucleotide sequence ID" value="NZ_JRPR02000002.1"/>
</dbReference>
<dbReference type="OrthoDB" id="9807416at2"/>
<dbReference type="PANTHER" id="PTHR46417">
    <property type="entry name" value="TRNA (GUANINE-N(1)-)-METHYLTRANSFERASE"/>
    <property type="match status" value="1"/>
</dbReference>
<evidence type="ECO:0000256" key="15">
    <source>
        <dbReference type="HAMAP-Rule" id="MF_00605"/>
    </source>
</evidence>
<comment type="caution">
    <text evidence="19">The sequence shown here is derived from an EMBL/GenBank/DDBJ whole genome shotgun (WGS) entry which is preliminary data.</text>
</comment>
<dbReference type="HAMAP" id="MF_00605">
    <property type="entry name" value="TrmD"/>
    <property type="match status" value="1"/>
</dbReference>
<evidence type="ECO:0000313" key="20">
    <source>
        <dbReference type="Proteomes" id="UP000029733"/>
    </source>
</evidence>
<comment type="subunit">
    <text evidence="4 15 17">Homodimer.</text>
</comment>
<comment type="similarity">
    <text evidence="3 15 17">Belongs to the RNA methyltransferase TrmD family.</text>
</comment>
<keyword evidence="7 15" id="KW-0963">Cytoplasm</keyword>
<comment type="catalytic activity">
    <reaction evidence="14 15 17">
        <text>guanosine(37) in tRNA + S-adenosyl-L-methionine = N(1)-methylguanosine(37) in tRNA + S-adenosyl-L-homocysteine + H(+)</text>
        <dbReference type="Rhea" id="RHEA:36899"/>
        <dbReference type="Rhea" id="RHEA-COMP:10145"/>
        <dbReference type="Rhea" id="RHEA-COMP:10147"/>
        <dbReference type="ChEBI" id="CHEBI:15378"/>
        <dbReference type="ChEBI" id="CHEBI:57856"/>
        <dbReference type="ChEBI" id="CHEBI:59789"/>
        <dbReference type="ChEBI" id="CHEBI:73542"/>
        <dbReference type="ChEBI" id="CHEBI:74269"/>
        <dbReference type="EC" id="2.1.1.228"/>
    </reaction>
</comment>
<keyword evidence="8 15" id="KW-0489">Methyltransferase</keyword>
<dbReference type="GO" id="GO:0005829">
    <property type="term" value="C:cytosol"/>
    <property type="evidence" value="ECO:0007669"/>
    <property type="project" value="TreeGrafter"/>
</dbReference>
<dbReference type="GO" id="GO:0002939">
    <property type="term" value="P:tRNA N1-guanine methylation"/>
    <property type="evidence" value="ECO:0007669"/>
    <property type="project" value="TreeGrafter"/>
</dbReference>
<protein>
    <recommendedName>
        <fullName evidence="6 15">tRNA (guanine-N(1)-)-methyltransferase</fullName>
        <ecNumber evidence="5 15">2.1.1.228</ecNumber>
    </recommendedName>
    <alternativeName>
        <fullName evidence="12 15">M1G-methyltransferase</fullName>
    </alternativeName>
    <alternativeName>
        <fullName evidence="13 15">tRNA [GM37] methyltransferase</fullName>
    </alternativeName>
</protein>
<dbReference type="InterPro" id="IPR016009">
    <property type="entry name" value="tRNA_MeTrfase_TRMD/TRM10"/>
</dbReference>
<dbReference type="STRING" id="1677920.LS71_01960"/>
<dbReference type="AlphaFoldDB" id="A0A4U8TA77"/>
<evidence type="ECO:0000313" key="19">
    <source>
        <dbReference type="EMBL" id="TLD96780.1"/>
    </source>
</evidence>
<dbReference type="PIRSF" id="PIRSF000386">
    <property type="entry name" value="tRNA_mtase"/>
    <property type="match status" value="1"/>
</dbReference>
<evidence type="ECO:0000256" key="11">
    <source>
        <dbReference type="ARBA" id="ARBA00022694"/>
    </source>
</evidence>
<evidence type="ECO:0000256" key="4">
    <source>
        <dbReference type="ARBA" id="ARBA00011738"/>
    </source>
</evidence>
<dbReference type="InterPro" id="IPR023148">
    <property type="entry name" value="tRNA_m1G_MeTrfase_C_sf"/>
</dbReference>
<dbReference type="InterPro" id="IPR002649">
    <property type="entry name" value="tRNA_m1G_MeTrfase_TrmD"/>
</dbReference>
<keyword evidence="20" id="KW-1185">Reference proteome</keyword>
<sequence length="237" mass="26524">MHFSFLTLFPALIESYFQDSILKRAISNGLISTECVNIRDYALDKYKKVDEPPISGGAGQVIKADVLERALQSVANAHVIVLSPCGKPFKHNDALRLSHKSHISFVCGRYEGIDERVIEKYAHEIFSVGDFVLTGGELPALMLCDSIARHIQGVLGNADSLKEESFAHYLLEAPAFAKISPKNMQFSKAPSVYSKGNHNIICDLKKRLAICKTKYFRPDLYRAYRAFVEPEQTKKKG</sequence>